<comment type="caution">
    <text evidence="1">The sequence shown here is derived from an EMBL/GenBank/DDBJ whole genome shotgun (WGS) entry which is preliminary data.</text>
</comment>
<dbReference type="Proteomes" id="UP000838756">
    <property type="component" value="Unassembled WGS sequence"/>
</dbReference>
<protein>
    <submittedName>
        <fullName evidence="1">Jg25016 protein</fullName>
    </submittedName>
</protein>
<feature type="non-terminal residue" evidence="1">
    <location>
        <position position="45"/>
    </location>
</feature>
<reference evidence="1" key="1">
    <citation type="submission" date="2022-03" db="EMBL/GenBank/DDBJ databases">
        <authorList>
            <person name="Lindestad O."/>
        </authorList>
    </citation>
    <scope>NUCLEOTIDE SEQUENCE</scope>
</reference>
<name>A0A8S4QGX0_9NEOP</name>
<proteinExistence type="predicted"/>
<dbReference type="EMBL" id="CAKXAJ010000121">
    <property type="protein sequence ID" value="CAH2207415.1"/>
    <property type="molecule type" value="Genomic_DNA"/>
</dbReference>
<accession>A0A8S4QGX0</accession>
<evidence type="ECO:0000313" key="1">
    <source>
        <dbReference type="EMBL" id="CAH2207415.1"/>
    </source>
</evidence>
<keyword evidence="2" id="KW-1185">Reference proteome</keyword>
<gene>
    <name evidence="1" type="primary">jg25016</name>
    <name evidence="1" type="ORF">PAEG_LOCUS37</name>
</gene>
<dbReference type="AlphaFoldDB" id="A0A8S4QGX0"/>
<organism evidence="1 2">
    <name type="scientific">Pararge aegeria aegeria</name>
    <dbReference type="NCBI Taxonomy" id="348720"/>
    <lineage>
        <taxon>Eukaryota</taxon>
        <taxon>Metazoa</taxon>
        <taxon>Ecdysozoa</taxon>
        <taxon>Arthropoda</taxon>
        <taxon>Hexapoda</taxon>
        <taxon>Insecta</taxon>
        <taxon>Pterygota</taxon>
        <taxon>Neoptera</taxon>
        <taxon>Endopterygota</taxon>
        <taxon>Lepidoptera</taxon>
        <taxon>Glossata</taxon>
        <taxon>Ditrysia</taxon>
        <taxon>Papilionoidea</taxon>
        <taxon>Nymphalidae</taxon>
        <taxon>Satyrinae</taxon>
        <taxon>Satyrini</taxon>
        <taxon>Parargina</taxon>
        <taxon>Pararge</taxon>
    </lineage>
</organism>
<evidence type="ECO:0000313" key="2">
    <source>
        <dbReference type="Proteomes" id="UP000838756"/>
    </source>
</evidence>
<sequence>MGAAGPSDEYSPPRLARLLHALPHINVTLHRVNDTFAPNSPIYLE</sequence>